<proteinExistence type="predicted"/>
<dbReference type="PANTHER" id="PTHR10887:SF495">
    <property type="entry name" value="HELICASE SENATAXIN ISOFORM X1-RELATED"/>
    <property type="match status" value="1"/>
</dbReference>
<dbReference type="GO" id="GO:0016604">
    <property type="term" value="C:nuclear body"/>
    <property type="evidence" value="ECO:0007669"/>
    <property type="project" value="TreeGrafter"/>
</dbReference>
<dbReference type="SUPFAM" id="SSF52540">
    <property type="entry name" value="P-loop containing nucleoside triphosphate hydrolases"/>
    <property type="match status" value="1"/>
</dbReference>
<dbReference type="Pfam" id="PF13087">
    <property type="entry name" value="AAA_12"/>
    <property type="match status" value="1"/>
</dbReference>
<feature type="compositionally biased region" description="Low complexity" evidence="1">
    <location>
        <begin position="1667"/>
        <end position="1687"/>
    </location>
</feature>
<feature type="region of interest" description="Disordered" evidence="1">
    <location>
        <begin position="1"/>
        <end position="90"/>
    </location>
</feature>
<feature type="region of interest" description="Disordered" evidence="1">
    <location>
        <begin position="125"/>
        <end position="186"/>
    </location>
</feature>
<dbReference type="VEuPathDB" id="AmoebaDB:NF0021830"/>
<dbReference type="InterPro" id="IPR047187">
    <property type="entry name" value="SF1_C_Upf1"/>
</dbReference>
<feature type="domain" description="DNA2/NAM7 helicase-like C-terminal" evidence="3">
    <location>
        <begin position="1299"/>
        <end position="1620"/>
    </location>
</feature>
<feature type="compositionally biased region" description="Polar residues" evidence="1">
    <location>
        <begin position="406"/>
        <end position="468"/>
    </location>
</feature>
<feature type="region of interest" description="Disordered" evidence="1">
    <location>
        <begin position="654"/>
        <end position="730"/>
    </location>
</feature>
<feature type="region of interest" description="Disordered" evidence="1">
    <location>
        <begin position="1666"/>
        <end position="1741"/>
    </location>
</feature>
<name>A0A6A5BJ93_NAEFO</name>
<dbReference type="InterPro" id="IPR027417">
    <property type="entry name" value="P-loop_NTPase"/>
</dbReference>
<dbReference type="VEuPathDB" id="AmoebaDB:NF0021850"/>
<feature type="compositionally biased region" description="Low complexity" evidence="1">
    <location>
        <begin position="673"/>
        <end position="730"/>
    </location>
</feature>
<feature type="compositionally biased region" description="Low complexity" evidence="1">
    <location>
        <begin position="654"/>
        <end position="664"/>
    </location>
</feature>
<feature type="compositionally biased region" description="Basic and acidic residues" evidence="1">
    <location>
        <begin position="74"/>
        <end position="87"/>
    </location>
</feature>
<feature type="compositionally biased region" description="Basic and acidic residues" evidence="1">
    <location>
        <begin position="1698"/>
        <end position="1714"/>
    </location>
</feature>
<dbReference type="Gene3D" id="3.40.50.300">
    <property type="entry name" value="P-loop containing nucleotide triphosphate hydrolases"/>
    <property type="match status" value="2"/>
</dbReference>
<evidence type="ECO:0000256" key="1">
    <source>
        <dbReference type="SAM" id="MobiDB-lite"/>
    </source>
</evidence>
<dbReference type="OrthoDB" id="6513042at2759"/>
<feature type="compositionally biased region" description="Polar residues" evidence="1">
    <location>
        <begin position="1730"/>
        <end position="1741"/>
    </location>
</feature>
<dbReference type="EMBL" id="VFQX01000052">
    <property type="protein sequence ID" value="KAF0974471.1"/>
    <property type="molecule type" value="Genomic_DNA"/>
</dbReference>
<reference evidence="4 5" key="1">
    <citation type="journal article" date="2019" name="Sci. Rep.">
        <title>Nanopore sequencing improves the draft genome of the human pathogenic amoeba Naegleria fowleri.</title>
        <authorList>
            <person name="Liechti N."/>
            <person name="Schurch N."/>
            <person name="Bruggmann R."/>
            <person name="Wittwer M."/>
        </authorList>
    </citation>
    <scope>NUCLEOTIDE SEQUENCE [LARGE SCALE GENOMIC DNA]</scope>
    <source>
        <strain evidence="4 5">ATCC 30894</strain>
    </source>
</reference>
<dbReference type="GO" id="GO:0004386">
    <property type="term" value="F:helicase activity"/>
    <property type="evidence" value="ECO:0007669"/>
    <property type="project" value="InterPro"/>
</dbReference>
<feature type="compositionally biased region" description="Polar residues" evidence="1">
    <location>
        <begin position="164"/>
        <end position="179"/>
    </location>
</feature>
<evidence type="ECO:0000259" key="2">
    <source>
        <dbReference type="Pfam" id="PF13086"/>
    </source>
</evidence>
<dbReference type="Pfam" id="PF13086">
    <property type="entry name" value="AAA_11"/>
    <property type="match status" value="1"/>
</dbReference>
<organism evidence="4 5">
    <name type="scientific">Naegleria fowleri</name>
    <name type="common">Brain eating amoeba</name>
    <dbReference type="NCBI Taxonomy" id="5763"/>
    <lineage>
        <taxon>Eukaryota</taxon>
        <taxon>Discoba</taxon>
        <taxon>Heterolobosea</taxon>
        <taxon>Tetramitia</taxon>
        <taxon>Eutetramitia</taxon>
        <taxon>Vahlkampfiidae</taxon>
        <taxon>Naegleria</taxon>
    </lineage>
</organism>
<gene>
    <name evidence="4" type="ORF">FDP41_006503</name>
</gene>
<dbReference type="GO" id="GO:0001147">
    <property type="term" value="F:transcription termination site sequence-specific DNA binding"/>
    <property type="evidence" value="ECO:0007669"/>
    <property type="project" value="TreeGrafter"/>
</dbReference>
<dbReference type="PANTHER" id="PTHR10887">
    <property type="entry name" value="DNA2/NAM7 HELICASE FAMILY"/>
    <property type="match status" value="1"/>
</dbReference>
<feature type="region of interest" description="Disordered" evidence="1">
    <location>
        <begin position="940"/>
        <end position="962"/>
    </location>
</feature>
<feature type="compositionally biased region" description="Low complexity" evidence="1">
    <location>
        <begin position="217"/>
        <end position="250"/>
    </location>
</feature>
<dbReference type="CDD" id="cd18808">
    <property type="entry name" value="SF1_C_Upf1"/>
    <property type="match status" value="1"/>
</dbReference>
<dbReference type="GO" id="GO:0006369">
    <property type="term" value="P:termination of RNA polymerase II transcription"/>
    <property type="evidence" value="ECO:0007669"/>
    <property type="project" value="TreeGrafter"/>
</dbReference>
<dbReference type="VEuPathDB" id="AmoebaDB:NfTy_089450"/>
<evidence type="ECO:0000313" key="5">
    <source>
        <dbReference type="Proteomes" id="UP000444721"/>
    </source>
</evidence>
<feature type="region of interest" description="Disordered" evidence="1">
    <location>
        <begin position="364"/>
        <end position="385"/>
    </location>
</feature>
<accession>A0A6A5BJ93</accession>
<evidence type="ECO:0000259" key="3">
    <source>
        <dbReference type="Pfam" id="PF13087"/>
    </source>
</evidence>
<feature type="region of interest" description="Disordered" evidence="1">
    <location>
        <begin position="323"/>
        <end position="347"/>
    </location>
</feature>
<comment type="caution">
    <text evidence="4">The sequence shown here is derived from an EMBL/GenBank/DDBJ whole genome shotgun (WGS) entry which is preliminary data.</text>
</comment>
<dbReference type="VEuPathDB" id="AmoebaDB:FDP41_006503"/>
<feature type="region of interest" description="Disordered" evidence="1">
    <location>
        <begin position="1114"/>
        <end position="1157"/>
    </location>
</feature>
<dbReference type="InterPro" id="IPR041679">
    <property type="entry name" value="DNA2/NAM7-like_C"/>
</dbReference>
<dbReference type="GeneID" id="68113721"/>
<keyword evidence="5" id="KW-1185">Reference proteome</keyword>
<feature type="compositionally biased region" description="Low complexity" evidence="1">
    <location>
        <begin position="324"/>
        <end position="347"/>
    </location>
</feature>
<feature type="compositionally biased region" description="Polar residues" evidence="1">
    <location>
        <begin position="58"/>
        <end position="70"/>
    </location>
</feature>
<dbReference type="InterPro" id="IPR041677">
    <property type="entry name" value="DNA2/NAM7_AAA_11"/>
</dbReference>
<sequence length="1741" mass="196942">MRRCNHPLHSDTEYLSSSSSENETTQLFRKESSLKKPPILATNKSKSNNDTAAVMVITTPSQTNLSQSHFQPHGRREENNDSNHTNDENNIIEDNISSSSVESQYLDHVLIPSFDEIDEDFEDSQITNGKYNTDKDVSESDSDTSLEMKYILLENDSDEEEETINSPQHDSTRNSPQHSDTNDSDDSIIYVTTKHYNIFHEQEEKNSLISENHSKKSLTSHSNSHSTSKSLTSHSTSKSLTSHSTSNSKKSFSEMIQNDNHLTMNSKKSFSEMIQNNTRKSTLGEEIITLNHHPSSMNNTHLKTSVQKKPLITIPSFNNRKLSKNSSNISTSNNNMLDPTTSTSRVTTNTNTITNTITNTTNTNTTTNTTNTNTTNTIGTSNTTNITTTYKLPSVRDKRLQHESKNQQVSFSSSQRSLTSISPNFSSNAPTSRNGNHSMTSRNVNHSTIETNSRNTSMTSRNGNTSMTAVRNNHSSLISSITNHDTVMIPKTKNDHQHFIQSSEYYLRQAILEHQRNKITPPVTPSNNIHMDDSINKNHRMNQFYDMILNMEITIDEKTKLKKAELTPRDRMYMMNHLKEIPNSFKSIEEYVNIFTPHLLQECVAQIQSSINDHVTENSEDVEYIHATLKEMDQSKGNSCILYFQFMNMIKNNHQNNNNTGGKNNQKRNNHASTTLTSNGNSSNGNSSSNNNNNNNNTSSSSSSSSSSGNHSINNNNTTTTPNNNNTNNSTFSLLPPAIAWIEPVSTITTTRTTTRTTSSKTSFFCQVLENDFQTSKHLSIRFRDLISLRMSSKNQSHHHPIRVGSQWIIKKISLSTLLRQIYAVNSIGIFSKIWNVSILNHPTVTTMNSSTITPNNNNNNTTTTTPNNNNNNILLNPSCSPLCQTKQYPYSHHDLMKDDIEFCLHPIYKKHLKQTYNESQLTGIINACVNQSGDPLLQQRPSSSLQQSFKSFQPKQQEQQHLSPLPLPLPFVFIQGPPGTGKTTTIIGIISTLIQQRIERGESVGKNKILVCAPSNQAVDEILKRISEKGIVVTSSSTTTTSTPTHYNNNNTTTTHYNNNTHRNNPVITCTRLSTYYPNMVRFGIKESIHPSVEQYYIENLIKHRMNERIYSSDQSGTITSSTTTLNTTTHTTNTTNTTTHTTNTTPMNSSSSSSHVFSEMNSMNQLEFEIKQSIMKQVEIIFVTLSSSGFEFDKYFNLNINESISHIVVDECCQCVEPELLIPLCYLSPSMGGNSNNNNMGGQQNSNTNNMGGHNIQNNYNNNMGSQQHNNFQRIVLIGDPCQLPATIIGNSRDYNYSRSLMERFMNEGYPAIMLNVQHRMHPKICEFPSRCFYGGQLTSHESLKSGHNTMNSIHTNIHTNINTMNSIHTNINTNINTRINNINTNTTTTITSTTDHECNDHGWEYREILRQVKMTTTQISSRDQITMTTTTTMNDDSPPIQVYDLLYSREDRSFGGMTDQQHSTSVRNVLEAQFISYLYYKMMDIKMKLILKHLNNNNNTLLKQQQIILENFEKNIGIITPYKQQVNEIRKHIHVMIPRTRKTEKSLTHNSQTLSNSTTTTTTTDINTIDGFQGREKDVILLSCVRSEGLGFLTDYRRMNVAITRAKHCLIVVCNSKQLNTSPLWREFIAHAQRNGYYHALTQPPNDIEKVQREAQFELRKLFNSSSSTSSSSSSSRNESGSSRRNGHSRIVVGRNHDDESVIHDDRGRYELHKRKYGGDLEEEHFSGNTTFLNKKRK</sequence>
<dbReference type="RefSeq" id="XP_044559184.1">
    <property type="nucleotide sequence ID" value="XM_044710146.1"/>
</dbReference>
<evidence type="ECO:0008006" key="6">
    <source>
        <dbReference type="Google" id="ProtNLM"/>
    </source>
</evidence>
<feature type="region of interest" description="Disordered" evidence="1">
    <location>
        <begin position="1037"/>
        <end position="1061"/>
    </location>
</feature>
<feature type="region of interest" description="Disordered" evidence="1">
    <location>
        <begin position="206"/>
        <end position="251"/>
    </location>
</feature>
<evidence type="ECO:0000313" key="4">
    <source>
        <dbReference type="EMBL" id="KAF0974471.1"/>
    </source>
</evidence>
<dbReference type="VEuPathDB" id="AmoebaDB:NF0021840"/>
<feature type="domain" description="DNA2/NAM7 helicase helicase" evidence="2">
    <location>
        <begin position="970"/>
        <end position="1227"/>
    </location>
</feature>
<dbReference type="InterPro" id="IPR045055">
    <property type="entry name" value="DNA2/NAM7-like"/>
</dbReference>
<feature type="region of interest" description="Disordered" evidence="1">
    <location>
        <begin position="399"/>
        <end position="468"/>
    </location>
</feature>
<protein>
    <recommendedName>
        <fullName evidence="6">AAA+ ATPase domain-containing protein</fullName>
    </recommendedName>
</protein>
<feature type="compositionally biased region" description="Polar residues" evidence="1">
    <location>
        <begin position="42"/>
        <end position="51"/>
    </location>
</feature>
<dbReference type="Proteomes" id="UP000444721">
    <property type="component" value="Unassembled WGS sequence"/>
</dbReference>